<dbReference type="Proteomes" id="UP001153076">
    <property type="component" value="Unassembled WGS sequence"/>
</dbReference>
<organism evidence="1 2">
    <name type="scientific">Carnegiea gigantea</name>
    <dbReference type="NCBI Taxonomy" id="171969"/>
    <lineage>
        <taxon>Eukaryota</taxon>
        <taxon>Viridiplantae</taxon>
        <taxon>Streptophyta</taxon>
        <taxon>Embryophyta</taxon>
        <taxon>Tracheophyta</taxon>
        <taxon>Spermatophyta</taxon>
        <taxon>Magnoliopsida</taxon>
        <taxon>eudicotyledons</taxon>
        <taxon>Gunneridae</taxon>
        <taxon>Pentapetalae</taxon>
        <taxon>Caryophyllales</taxon>
        <taxon>Cactineae</taxon>
        <taxon>Cactaceae</taxon>
        <taxon>Cactoideae</taxon>
        <taxon>Echinocereeae</taxon>
        <taxon>Carnegiea</taxon>
    </lineage>
</organism>
<dbReference type="AlphaFoldDB" id="A0A9Q1JJ78"/>
<sequence length="223" mass="24923">MRKSSLDTVRQGGGPEGMHIKASACELIEGPHQCGSKELGTSPGGIASVTLQWTYSLSSFKGVSKPSQNYAGCSFFLKHHTSVILHNKVHISGTIWDRLKPAPYTSLRYVFMPLLKTTESRWLLLVRDLRERCFLVYNLLPSGVDKNRQELVDSAVSHNCYLWLEVIFCVSFERTVAGGVEDCISAFDVPTVQHLCRCDTMGGCHTWLPRTEEVCVIYTHAIN</sequence>
<evidence type="ECO:0000313" key="2">
    <source>
        <dbReference type="Proteomes" id="UP001153076"/>
    </source>
</evidence>
<name>A0A9Q1JJ78_9CARY</name>
<proteinExistence type="predicted"/>
<reference evidence="1" key="1">
    <citation type="submission" date="2022-04" db="EMBL/GenBank/DDBJ databases">
        <title>Carnegiea gigantea Genome sequencing and assembly v2.</title>
        <authorList>
            <person name="Copetti D."/>
            <person name="Sanderson M.J."/>
            <person name="Burquez A."/>
            <person name="Wojciechowski M.F."/>
        </authorList>
    </citation>
    <scope>NUCLEOTIDE SEQUENCE</scope>
    <source>
        <strain evidence="1">SGP5-SGP5p</strain>
        <tissue evidence="1">Aerial part</tissue>
    </source>
</reference>
<keyword evidence="2" id="KW-1185">Reference proteome</keyword>
<accession>A0A9Q1JJ78</accession>
<protein>
    <submittedName>
        <fullName evidence="1">Uncharacterized protein</fullName>
    </submittedName>
</protein>
<evidence type="ECO:0000313" key="1">
    <source>
        <dbReference type="EMBL" id="KAJ8422226.1"/>
    </source>
</evidence>
<gene>
    <name evidence="1" type="ORF">Cgig2_000331</name>
</gene>
<dbReference type="EMBL" id="JAKOGI010002334">
    <property type="protein sequence ID" value="KAJ8422226.1"/>
    <property type="molecule type" value="Genomic_DNA"/>
</dbReference>
<comment type="caution">
    <text evidence="1">The sequence shown here is derived from an EMBL/GenBank/DDBJ whole genome shotgun (WGS) entry which is preliminary data.</text>
</comment>